<dbReference type="AlphaFoldDB" id="A0AA35RQL3"/>
<name>A0AA35RQL3_GEOBA</name>
<protein>
    <recommendedName>
        <fullName evidence="1">Cds6 C-terminal domain-containing protein</fullName>
    </recommendedName>
</protein>
<feature type="domain" description="Cds6 C-terminal" evidence="1">
    <location>
        <begin position="290"/>
        <end position="413"/>
    </location>
</feature>
<comment type="caution">
    <text evidence="2">The sequence shown here is derived from an EMBL/GenBank/DDBJ whole genome shotgun (WGS) entry which is preliminary data.</text>
</comment>
<gene>
    <name evidence="2" type="ORF">GBAR_LOCUS9219</name>
</gene>
<keyword evidence="3" id="KW-1185">Reference proteome</keyword>
<accession>A0AA35RQL3</accession>
<organism evidence="2 3">
    <name type="scientific">Geodia barretti</name>
    <name type="common">Barrett's horny sponge</name>
    <dbReference type="NCBI Taxonomy" id="519541"/>
    <lineage>
        <taxon>Eukaryota</taxon>
        <taxon>Metazoa</taxon>
        <taxon>Porifera</taxon>
        <taxon>Demospongiae</taxon>
        <taxon>Heteroscleromorpha</taxon>
        <taxon>Tetractinellida</taxon>
        <taxon>Astrophorina</taxon>
        <taxon>Geodiidae</taxon>
        <taxon>Geodia</taxon>
    </lineage>
</organism>
<evidence type="ECO:0000313" key="2">
    <source>
        <dbReference type="EMBL" id="CAI8014791.1"/>
    </source>
</evidence>
<evidence type="ECO:0000259" key="1">
    <source>
        <dbReference type="Pfam" id="PF24125"/>
    </source>
</evidence>
<evidence type="ECO:0000313" key="3">
    <source>
        <dbReference type="Proteomes" id="UP001174909"/>
    </source>
</evidence>
<sequence>MSSSETPTAFLVKWKSALETGDPKRYEALWVKSARQRPDTGYQRTVKLLRDNVNFEVNLGGASQPYRVPRYTNRFRIEGIPLTAYYPGEAQQQLRNLVIEKKGIIQQRWKIVQEEIVGSEFAPTLSTPPTPQPGMTEQPNSPVVPLVMAWKAALETQNLKAYTNLWDKSARKKRSSSFGRAKDLMSQTHVVDLTGATYTVVPRHKNRHMVDNIQITLQNGGDTIETHTRTLTVEKKGFFRRRWKLMNDQINVMSDAIALAPDVPGVDTVSGEESGGTFDGNAPLDTHLKVRQVLGKWQSAWEVKDLKIYMSIYSDEAQITRVNVRGGRETSVYLTKGQLRAKMKKLNTIYADIQVSISNLQVNGDRAVADVKFLQKFTGTPASGSRPAYSDYGTKKLNLMVDPTDGHWRIYAETWSRYEDVPDFPKM</sequence>
<dbReference type="InterPro" id="IPR032710">
    <property type="entry name" value="NTF2-like_dom_sf"/>
</dbReference>
<reference evidence="2" key="1">
    <citation type="submission" date="2023-03" db="EMBL/GenBank/DDBJ databases">
        <authorList>
            <person name="Steffen K."/>
            <person name="Cardenas P."/>
        </authorList>
    </citation>
    <scope>NUCLEOTIDE SEQUENCE</scope>
</reference>
<proteinExistence type="predicted"/>
<dbReference type="SUPFAM" id="SSF54427">
    <property type="entry name" value="NTF2-like"/>
    <property type="match status" value="1"/>
</dbReference>
<dbReference type="Pfam" id="PF24125">
    <property type="entry name" value="Cds6_C"/>
    <property type="match status" value="1"/>
</dbReference>
<dbReference type="Gene3D" id="3.10.450.50">
    <property type="match status" value="1"/>
</dbReference>
<dbReference type="Proteomes" id="UP001174909">
    <property type="component" value="Unassembled WGS sequence"/>
</dbReference>
<dbReference type="EMBL" id="CASHTH010001392">
    <property type="protein sequence ID" value="CAI8014791.1"/>
    <property type="molecule type" value="Genomic_DNA"/>
</dbReference>
<dbReference type="InterPro" id="IPR056203">
    <property type="entry name" value="Cds6_C"/>
</dbReference>